<feature type="binding site" evidence="7">
    <location>
        <position position="171"/>
    </location>
    <ligand>
        <name>3-methyl-2-oxobutanoate</name>
        <dbReference type="ChEBI" id="CHEBI:11851"/>
    </ligand>
</feature>
<feature type="binding site" evidence="7">
    <location>
        <position position="102"/>
    </location>
    <ligand>
        <name>Mg(2+)</name>
        <dbReference type="ChEBI" id="CHEBI:18420"/>
    </ligand>
</feature>
<gene>
    <name evidence="7" type="primary">panB</name>
    <name evidence="9" type="ORF">HSCHL_0382</name>
</gene>
<dbReference type="EC" id="2.1.2.11" evidence="7"/>
<dbReference type="CDD" id="cd06557">
    <property type="entry name" value="KPHMT-like"/>
    <property type="match status" value="1"/>
</dbReference>
<comment type="subunit">
    <text evidence="3 7">Homodecamer; pentamer of dimers.</text>
</comment>
<feature type="compositionally biased region" description="Low complexity" evidence="8">
    <location>
        <begin position="8"/>
        <end position="19"/>
    </location>
</feature>
<dbReference type="GO" id="GO:0008168">
    <property type="term" value="F:methyltransferase activity"/>
    <property type="evidence" value="ECO:0007669"/>
    <property type="project" value="UniProtKB-KW"/>
</dbReference>
<keyword evidence="9" id="KW-0489">Methyltransferase</keyword>
<evidence type="ECO:0000313" key="9">
    <source>
        <dbReference type="EMBL" id="PTQ54463.1"/>
    </source>
</evidence>
<dbReference type="NCBIfam" id="NF001452">
    <property type="entry name" value="PRK00311.1"/>
    <property type="match status" value="1"/>
</dbReference>
<comment type="subcellular location">
    <subcellularLocation>
        <location evidence="7">Cytoplasm</location>
    </subcellularLocation>
</comment>
<protein>
    <recommendedName>
        <fullName evidence="7">3-methyl-2-oxobutanoate hydroxymethyltransferase</fullName>
        <ecNumber evidence="7">2.1.2.11</ecNumber>
    </recommendedName>
    <alternativeName>
        <fullName evidence="7">Ketopantoate hydroxymethyltransferase</fullName>
        <shortName evidence="7">KPHMT</shortName>
    </alternativeName>
</protein>
<evidence type="ECO:0000256" key="7">
    <source>
        <dbReference type="HAMAP-Rule" id="MF_00156"/>
    </source>
</evidence>
<feature type="binding site" evidence="7">
    <location>
        <position position="141"/>
    </location>
    <ligand>
        <name>Mg(2+)</name>
        <dbReference type="ChEBI" id="CHEBI:18420"/>
    </ligand>
</feature>
<evidence type="ECO:0000256" key="3">
    <source>
        <dbReference type="ARBA" id="ARBA00011424"/>
    </source>
</evidence>
<comment type="similarity">
    <text evidence="2 7">Belongs to the PanB family.</text>
</comment>
<dbReference type="UniPathway" id="UPA00028">
    <property type="reaction ID" value="UER00003"/>
</dbReference>
<dbReference type="Gene3D" id="3.20.20.60">
    <property type="entry name" value="Phosphoenolpyruvate-binding domains"/>
    <property type="match status" value="1"/>
</dbReference>
<keyword evidence="5 7" id="KW-0808">Transferase</keyword>
<feature type="active site" description="Proton acceptor" evidence="7">
    <location>
        <position position="240"/>
    </location>
</feature>
<dbReference type="NCBIfam" id="TIGR00222">
    <property type="entry name" value="panB"/>
    <property type="match status" value="1"/>
</dbReference>
<dbReference type="AlphaFoldDB" id="A0A2T5GE51"/>
<comment type="function">
    <text evidence="6 7">Catalyzes the reversible reaction in which hydroxymethyl group from 5,10-methylenetetrahydrofolate is transferred onto alpha-ketoisovalerate to form ketopantoate.</text>
</comment>
<evidence type="ECO:0000313" key="10">
    <source>
        <dbReference type="Proteomes" id="UP000244180"/>
    </source>
</evidence>
<comment type="cofactor">
    <cofactor evidence="7">
        <name>Mg(2+)</name>
        <dbReference type="ChEBI" id="CHEBI:18420"/>
    </cofactor>
    <text evidence="7">Binds 1 Mg(2+) ion per subunit.</text>
</comment>
<dbReference type="Pfam" id="PF02548">
    <property type="entry name" value="Pantoate_transf"/>
    <property type="match status" value="1"/>
</dbReference>
<comment type="caution">
    <text evidence="9">The sequence shown here is derived from an EMBL/GenBank/DDBJ whole genome shotgun (WGS) entry which is preliminary data.</text>
</comment>
<dbReference type="SUPFAM" id="SSF51621">
    <property type="entry name" value="Phosphoenolpyruvate/pyruvate domain"/>
    <property type="match status" value="1"/>
</dbReference>
<dbReference type="InterPro" id="IPR015813">
    <property type="entry name" value="Pyrv/PenolPyrv_kinase-like_dom"/>
</dbReference>
<dbReference type="GO" id="GO:0005737">
    <property type="term" value="C:cytoplasm"/>
    <property type="evidence" value="ECO:0007669"/>
    <property type="project" value="UniProtKB-SubCell"/>
</dbReference>
<evidence type="ECO:0000256" key="5">
    <source>
        <dbReference type="ARBA" id="ARBA00022679"/>
    </source>
</evidence>
<keyword evidence="7" id="KW-0460">Magnesium</keyword>
<dbReference type="EMBL" id="PEBV01000004">
    <property type="protein sequence ID" value="PTQ54463.1"/>
    <property type="molecule type" value="Genomic_DNA"/>
</dbReference>
<dbReference type="InterPro" id="IPR040442">
    <property type="entry name" value="Pyrv_kinase-like_dom_sf"/>
</dbReference>
<dbReference type="Proteomes" id="UP000244180">
    <property type="component" value="Unassembled WGS sequence"/>
</dbReference>
<dbReference type="InterPro" id="IPR003700">
    <property type="entry name" value="Pantoate_hydroxy_MeTrfase"/>
</dbReference>
<feature type="compositionally biased region" description="Basic residues" evidence="8">
    <location>
        <begin position="31"/>
        <end position="40"/>
    </location>
</feature>
<dbReference type="GO" id="GO:0003864">
    <property type="term" value="F:3-methyl-2-oxobutanoate hydroxymethyltransferase activity"/>
    <property type="evidence" value="ECO:0007669"/>
    <property type="project" value="UniProtKB-UniRule"/>
</dbReference>
<feature type="binding site" evidence="7">
    <location>
        <position position="141"/>
    </location>
    <ligand>
        <name>3-methyl-2-oxobutanoate</name>
        <dbReference type="ChEBI" id="CHEBI:11851"/>
    </ligand>
</feature>
<accession>A0A2T5GE51</accession>
<keyword evidence="4 7" id="KW-0566">Pantothenate biosynthesis</keyword>
<dbReference type="FunFam" id="3.20.20.60:FF:000003">
    <property type="entry name" value="3-methyl-2-oxobutanoate hydroxymethyltransferase"/>
    <property type="match status" value="1"/>
</dbReference>
<reference evidence="9 10" key="1">
    <citation type="submission" date="2017-08" db="EMBL/GenBank/DDBJ databases">
        <title>Burning lignite coal seam in the remote Altai Mountains harbors a hydrogen-driven thermophilic microbial community.</title>
        <authorList>
            <person name="Kadnikov V.V."/>
            <person name="Mardanov A.V."/>
            <person name="Ivasenko D."/>
            <person name="Beletsky A.V."/>
            <person name="Karnachuk O.V."/>
            <person name="Ravin N.V."/>
        </authorList>
    </citation>
    <scope>NUCLEOTIDE SEQUENCE [LARGE SCALE GENOMIC DNA]</scope>
    <source>
        <strain evidence="9">AL33</strain>
    </source>
</reference>
<evidence type="ECO:0000256" key="4">
    <source>
        <dbReference type="ARBA" id="ARBA00022655"/>
    </source>
</evidence>
<comment type="catalytic activity">
    <reaction evidence="7">
        <text>(6R)-5,10-methylene-5,6,7,8-tetrahydrofolate + 3-methyl-2-oxobutanoate + H2O = 2-dehydropantoate + (6S)-5,6,7,8-tetrahydrofolate</text>
        <dbReference type="Rhea" id="RHEA:11824"/>
        <dbReference type="ChEBI" id="CHEBI:11561"/>
        <dbReference type="ChEBI" id="CHEBI:11851"/>
        <dbReference type="ChEBI" id="CHEBI:15377"/>
        <dbReference type="ChEBI" id="CHEBI:15636"/>
        <dbReference type="ChEBI" id="CHEBI:57453"/>
        <dbReference type="EC" id="2.1.2.11"/>
    </reaction>
</comment>
<feature type="region of interest" description="Disordered" evidence="8">
    <location>
        <begin position="1"/>
        <end position="40"/>
    </location>
</feature>
<dbReference type="GO" id="GO:0015940">
    <property type="term" value="P:pantothenate biosynthetic process"/>
    <property type="evidence" value="ECO:0007669"/>
    <property type="project" value="UniProtKB-UniRule"/>
</dbReference>
<dbReference type="GO" id="GO:0032259">
    <property type="term" value="P:methylation"/>
    <property type="evidence" value="ECO:0007669"/>
    <property type="project" value="UniProtKB-KW"/>
</dbReference>
<dbReference type="HAMAP" id="MF_00156">
    <property type="entry name" value="PanB"/>
    <property type="match status" value="1"/>
</dbReference>
<proteinExistence type="inferred from homology"/>
<dbReference type="PANTHER" id="PTHR20881:SF0">
    <property type="entry name" value="3-METHYL-2-OXOBUTANOATE HYDROXYMETHYLTRANSFERASE"/>
    <property type="match status" value="1"/>
</dbReference>
<keyword evidence="7" id="KW-0479">Metal-binding</keyword>
<evidence type="ECO:0000256" key="6">
    <source>
        <dbReference type="ARBA" id="ARBA00056497"/>
    </source>
</evidence>
<evidence type="ECO:0000256" key="8">
    <source>
        <dbReference type="SAM" id="MobiDB-lite"/>
    </source>
</evidence>
<evidence type="ECO:0000256" key="2">
    <source>
        <dbReference type="ARBA" id="ARBA00008676"/>
    </source>
</evidence>
<feature type="binding site" evidence="7">
    <location>
        <position position="173"/>
    </location>
    <ligand>
        <name>Mg(2+)</name>
        <dbReference type="ChEBI" id="CHEBI:18420"/>
    </ligand>
</feature>
<sequence>MKDTPELRPGGAASAAPEAPAKRPEQALRAVGRRRPSGRRVALTRRARVRRFFVEEAKAVQTPETLKAKKDRGEKIVMLTAYDAPSARLAEAAGVDLLLVGDSLGMVVLGFSSTVSVTLEMMVHHTQAVRRGAPETFTVADLPFLWAHEAPEAALRAAGRLIQEGGAHAVKLEGGADVAPLVRRLVAAGIPVMGHLGLLPQTVLVTGGYRVQGKSAAEAERIVADARALVEAGAFSLVVEAVPESVGRSVARAVPVPVIGIGAGRFVDGQVLVYHDLLGYGAGRAPRFVKRYAELDAVIVGAIRAYADDVRSGRFPEAAHAYLPVEAVPGEAAGPGSDAGA</sequence>
<comment type="pathway">
    <text evidence="1 7">Cofactor biosynthesis; (R)-pantothenate biosynthesis; (R)-pantoate from 3-methyl-2-oxobutanoate: step 1/2.</text>
</comment>
<feature type="binding site" evidence="7">
    <location>
        <begin position="102"/>
        <end position="103"/>
    </location>
    <ligand>
        <name>3-methyl-2-oxobutanoate</name>
        <dbReference type="ChEBI" id="CHEBI:11851"/>
    </ligand>
</feature>
<keyword evidence="7" id="KW-0963">Cytoplasm</keyword>
<name>A0A2T5GE51_HYDSH</name>
<evidence type="ECO:0000256" key="1">
    <source>
        <dbReference type="ARBA" id="ARBA00005033"/>
    </source>
</evidence>
<dbReference type="PANTHER" id="PTHR20881">
    <property type="entry name" value="3-METHYL-2-OXOBUTANOATE HYDROXYMETHYLTRANSFERASE"/>
    <property type="match status" value="1"/>
</dbReference>
<organism evidence="9 10">
    <name type="scientific">Hydrogenibacillus schlegelii</name>
    <name type="common">Bacillus schlegelii</name>
    <dbReference type="NCBI Taxonomy" id="1484"/>
    <lineage>
        <taxon>Bacteria</taxon>
        <taxon>Bacillati</taxon>
        <taxon>Bacillota</taxon>
        <taxon>Bacilli</taxon>
        <taxon>Bacillales</taxon>
        <taxon>Bacillales Family X. Incertae Sedis</taxon>
        <taxon>Hydrogenibacillus</taxon>
    </lineage>
</organism>
<dbReference type="GO" id="GO:0000287">
    <property type="term" value="F:magnesium ion binding"/>
    <property type="evidence" value="ECO:0007669"/>
    <property type="project" value="TreeGrafter"/>
</dbReference>